<feature type="region of interest" description="Disordered" evidence="1">
    <location>
        <begin position="63"/>
        <end position="123"/>
    </location>
</feature>
<dbReference type="AlphaFoldDB" id="A0A0P1BQ67"/>
<dbReference type="InterPro" id="IPR057670">
    <property type="entry name" value="SH3_retrovirus"/>
</dbReference>
<evidence type="ECO:0000313" key="4">
    <source>
        <dbReference type="EMBL" id="CEH17974.1"/>
    </source>
</evidence>
<organism evidence="4 5">
    <name type="scientific">Ceraceosorus bombacis</name>
    <dbReference type="NCBI Taxonomy" id="401625"/>
    <lineage>
        <taxon>Eukaryota</taxon>
        <taxon>Fungi</taxon>
        <taxon>Dikarya</taxon>
        <taxon>Basidiomycota</taxon>
        <taxon>Ustilaginomycotina</taxon>
        <taxon>Exobasidiomycetes</taxon>
        <taxon>Ceraceosorales</taxon>
        <taxon>Ceraceosoraceae</taxon>
        <taxon>Ceraceosorus</taxon>
    </lineage>
</organism>
<dbReference type="PANTHER" id="PTHR11439">
    <property type="entry name" value="GAG-POL-RELATED RETROTRANSPOSON"/>
    <property type="match status" value="1"/>
</dbReference>
<sequence length="612" mass="67726">MYVHRGNHQRVGEHKLAPRAEPLIFCGYNPTSKGYYAYNPDTRLVQTATDVVFVEDHFPLSGGSLSGAAPPNPDHNDDGPPPLEAALHIPAPVHADSDSSTPAEEATQPNAGATRRSTRAHKPVSRPDYVLSLPACAQPSTFPEQLVYGLAAQYGISSLPNNYCQALASPDCDRWVEAMTSELNSHAHLHTFTPVPKPPGVKVIHSRWVYTWKVDEHGNIVRFKARIVARGDQQSANAANTYAPVASMASWRVLASIATHLNWPIHQTDFDTAYLNAERSGDPVYMHPPDGMEGIAPGHVLRIDMALYGLHDLRKFFKLKDIGDARHILGIHIRRDSTGLYLCQESYLRTVSERFQQWQGSHCGTPLPPGILFEKYKGPSIERPYLQLLGSLLYAMIATRPDLAYSLGVLSRYSSNPGPAHWTALLGVLQYVRDTSSVSLFYRTNKVDPTLQLWCDSDYAACTATSRSTSGHLAQLGSHALSWTSKRQSRVAKSTTEAKYIELSAASATAIHFRELLKDIKMVAFVALPTPICCDNKGAVANIRNGKDSYRTCHVRIDEHFVRKCVQRKETQVLSARTRDEVADIFTKSLPRPTFTTHCKSIGLRIPPPGHL</sequence>
<dbReference type="Proteomes" id="UP000054845">
    <property type="component" value="Unassembled WGS sequence"/>
</dbReference>
<dbReference type="Pfam" id="PF25597">
    <property type="entry name" value="SH3_retrovirus"/>
    <property type="match status" value="1"/>
</dbReference>
<reference evidence="4 5" key="1">
    <citation type="submission" date="2014-09" db="EMBL/GenBank/DDBJ databases">
        <authorList>
            <person name="Magalhaes I.L.F."/>
            <person name="Oliveira U."/>
            <person name="Santos F.R."/>
            <person name="Vidigal T.H.D.A."/>
            <person name="Brescovit A.D."/>
            <person name="Santos A.J."/>
        </authorList>
    </citation>
    <scope>NUCLEOTIDE SEQUENCE [LARGE SCALE GENOMIC DNA]</scope>
</reference>
<evidence type="ECO:0000256" key="1">
    <source>
        <dbReference type="SAM" id="MobiDB-lite"/>
    </source>
</evidence>
<proteinExistence type="predicted"/>
<feature type="domain" description="Reverse transcriptase Ty1/copia-type" evidence="2">
    <location>
        <begin position="191"/>
        <end position="311"/>
    </location>
</feature>
<dbReference type="OrthoDB" id="3344688at2759"/>
<dbReference type="InterPro" id="IPR013103">
    <property type="entry name" value="RVT_2"/>
</dbReference>
<feature type="domain" description="Retroviral polymerase SH3-like" evidence="3">
    <location>
        <begin position="2"/>
        <end position="60"/>
    </location>
</feature>
<dbReference type="GO" id="GO:0003964">
    <property type="term" value="F:RNA-directed DNA polymerase activity"/>
    <property type="evidence" value="ECO:0007669"/>
    <property type="project" value="UniProtKB-KW"/>
</dbReference>
<dbReference type="Pfam" id="PF07727">
    <property type="entry name" value="RVT_2"/>
    <property type="match status" value="1"/>
</dbReference>
<feature type="compositionally biased region" description="Polar residues" evidence="1">
    <location>
        <begin position="98"/>
        <end position="111"/>
    </location>
</feature>
<keyword evidence="5" id="KW-1185">Reference proteome</keyword>
<accession>A0A0P1BQ67</accession>
<protein>
    <submittedName>
        <fullName evidence="4">FOG: Transposon-encoded proteins with TYA, reverse transcriptase, integrase domains in various combinations</fullName>
    </submittedName>
</protein>
<evidence type="ECO:0000313" key="5">
    <source>
        <dbReference type="Proteomes" id="UP000054845"/>
    </source>
</evidence>
<dbReference type="EMBL" id="CCYA01000269">
    <property type="protein sequence ID" value="CEH17974.1"/>
    <property type="molecule type" value="Genomic_DNA"/>
</dbReference>
<name>A0A0P1BQ67_9BASI</name>
<keyword evidence="4" id="KW-0548">Nucleotidyltransferase</keyword>
<keyword evidence="4" id="KW-0695">RNA-directed DNA polymerase</keyword>
<evidence type="ECO:0000259" key="2">
    <source>
        <dbReference type="Pfam" id="PF07727"/>
    </source>
</evidence>
<dbReference type="STRING" id="401625.A0A0P1BQ67"/>
<keyword evidence="4" id="KW-0808">Transferase</keyword>
<dbReference type="PANTHER" id="PTHR11439:SF483">
    <property type="entry name" value="PEPTIDE SYNTHASE GLIP-LIKE, PUTATIVE (AFU_ORTHOLOGUE AFUA_3G12920)-RELATED"/>
    <property type="match status" value="1"/>
</dbReference>
<dbReference type="CDD" id="cd09272">
    <property type="entry name" value="RNase_HI_RT_Ty1"/>
    <property type="match status" value="1"/>
</dbReference>
<evidence type="ECO:0000259" key="3">
    <source>
        <dbReference type="Pfam" id="PF25597"/>
    </source>
</evidence>